<proteinExistence type="predicted"/>
<dbReference type="KEGG" id="bpt:Bpet0609"/>
<evidence type="ECO:0000313" key="1">
    <source>
        <dbReference type="EMBL" id="CAP40941.1"/>
    </source>
</evidence>
<accession>A9I277</accession>
<dbReference type="STRING" id="94624.Bpet0609"/>
<keyword evidence="2" id="KW-1185">Reference proteome</keyword>
<reference evidence="1 2" key="1">
    <citation type="journal article" date="2008" name="BMC Genomics">
        <title>The missing link: Bordetella petrii is endowed with both the metabolic versatility of environmental bacteria and virulence traits of pathogenic Bordetellae.</title>
        <authorList>
            <person name="Gross R."/>
            <person name="Guzman C.A."/>
            <person name="Sebaihia M."/>
            <person name="Martins Dos Santos V.A."/>
            <person name="Pieper D.H."/>
            <person name="Koebnik R."/>
            <person name="Lechner M."/>
            <person name="Bartels D."/>
            <person name="Buhrmester J."/>
            <person name="Choudhuri J.V."/>
            <person name="Ebensen T."/>
            <person name="Gaigalat L."/>
            <person name="Herrmann S."/>
            <person name="Khachane A.N."/>
            <person name="Larisch C."/>
            <person name="Link S."/>
            <person name="Linke B."/>
            <person name="Meyer F."/>
            <person name="Mormann S."/>
            <person name="Nakunst D."/>
            <person name="Rueckert C."/>
            <person name="Schneiker-Bekel S."/>
            <person name="Schulze K."/>
            <person name="Vorhoelter F.J."/>
            <person name="Yevsa T."/>
            <person name="Engle J.T."/>
            <person name="Goldman W.E."/>
            <person name="Puehler A."/>
            <person name="Goebel U.B."/>
            <person name="Goesmann A."/>
            <person name="Bloecker H."/>
            <person name="Kaiser O."/>
            <person name="Martinez-Arias R."/>
        </authorList>
    </citation>
    <scope>NUCLEOTIDE SEQUENCE [LARGE SCALE GENOMIC DNA]</scope>
    <source>
        <strain evidence="2">ATCC BAA-461 / DSM 12804 / CCUG 43448 / CIP 107267 / Se-1111R</strain>
    </source>
</reference>
<name>A9I277_BORPD</name>
<dbReference type="Proteomes" id="UP000001225">
    <property type="component" value="Chromosome"/>
</dbReference>
<evidence type="ECO:0000313" key="2">
    <source>
        <dbReference type="Proteomes" id="UP000001225"/>
    </source>
</evidence>
<organism evidence="1 2">
    <name type="scientific">Bordetella petrii (strain ATCC BAA-461 / DSM 12804 / CCUG 43448 / CIP 107267 / Se-1111R)</name>
    <dbReference type="NCBI Taxonomy" id="340100"/>
    <lineage>
        <taxon>Bacteria</taxon>
        <taxon>Pseudomonadati</taxon>
        <taxon>Pseudomonadota</taxon>
        <taxon>Betaproteobacteria</taxon>
        <taxon>Burkholderiales</taxon>
        <taxon>Alcaligenaceae</taxon>
        <taxon>Bordetella</taxon>
    </lineage>
</organism>
<protein>
    <submittedName>
        <fullName evidence="1">Uncharacterized protein</fullName>
    </submittedName>
</protein>
<gene>
    <name evidence="1" type="ordered locus">Bpet0609</name>
</gene>
<sequence length="57" mass="6259">MGGLPFFVVRPAGCGLFEPFVPAIAGIKSPAYEITDGFRHRYVFLRKGTSLQQTLNS</sequence>
<dbReference type="EMBL" id="AM902716">
    <property type="protein sequence ID" value="CAP40941.1"/>
    <property type="molecule type" value="Genomic_DNA"/>
</dbReference>
<dbReference type="AlphaFoldDB" id="A9I277"/>